<dbReference type="GO" id="GO:0005524">
    <property type="term" value="F:ATP binding"/>
    <property type="evidence" value="ECO:0007669"/>
    <property type="project" value="UniProtKB-KW"/>
</dbReference>
<evidence type="ECO:0000256" key="2">
    <source>
        <dbReference type="ARBA" id="ARBA00022840"/>
    </source>
</evidence>
<evidence type="ECO:0000259" key="3">
    <source>
        <dbReference type="Pfam" id="PF01656"/>
    </source>
</evidence>
<protein>
    <submittedName>
        <fullName evidence="4">Chain length determinant protein tyrosine kinase EpsG</fullName>
    </submittedName>
</protein>
<dbReference type="GO" id="GO:0004713">
    <property type="term" value="F:protein tyrosine kinase activity"/>
    <property type="evidence" value="ECO:0007669"/>
    <property type="project" value="TreeGrafter"/>
</dbReference>
<organism evidence="4 5">
    <name type="scientific">Ramlibacter aurantiacus</name>
    <dbReference type="NCBI Taxonomy" id="2801330"/>
    <lineage>
        <taxon>Bacteria</taxon>
        <taxon>Pseudomonadati</taxon>
        <taxon>Pseudomonadota</taxon>
        <taxon>Betaproteobacteria</taxon>
        <taxon>Burkholderiales</taxon>
        <taxon>Comamonadaceae</taxon>
        <taxon>Ramlibacter</taxon>
    </lineage>
</organism>
<dbReference type="RefSeq" id="WP_201683175.1">
    <property type="nucleotide sequence ID" value="NZ_JAEQNA010000001.1"/>
</dbReference>
<dbReference type="InterPro" id="IPR050445">
    <property type="entry name" value="Bact_polysacc_biosynth/exp"/>
</dbReference>
<dbReference type="PANTHER" id="PTHR32309:SF13">
    <property type="entry name" value="FERRIC ENTEROBACTIN TRANSPORT PROTEIN FEPE"/>
    <property type="match status" value="1"/>
</dbReference>
<comment type="caution">
    <text evidence="4">The sequence shown here is derived from an EMBL/GenBank/DDBJ whole genome shotgun (WGS) entry which is preliminary data.</text>
</comment>
<keyword evidence="1" id="KW-0547">Nucleotide-binding</keyword>
<keyword evidence="4" id="KW-0418">Kinase</keyword>
<evidence type="ECO:0000313" key="5">
    <source>
        <dbReference type="Proteomes" id="UP000613011"/>
    </source>
</evidence>
<dbReference type="EMBL" id="JAEQNA010000001">
    <property type="protein sequence ID" value="MBL0420189.1"/>
    <property type="molecule type" value="Genomic_DNA"/>
</dbReference>
<accession>A0A936ZEQ5</accession>
<feature type="domain" description="CobQ/CobB/MinD/ParA nucleotide binding" evidence="3">
    <location>
        <begin position="134"/>
        <end position="300"/>
    </location>
</feature>
<proteinExistence type="predicted"/>
<dbReference type="Proteomes" id="UP000613011">
    <property type="component" value="Unassembled WGS sequence"/>
</dbReference>
<sequence>MNSRVLAISREQENNSNTTALALPREAILPMGALLVDNGRLTYEDAERIHQYQERTGQLYGEAGVEMGLLTAQDVRLALALQFGHIALPSDAGLSNELIAAWQPDSPAVEHLRSLRSQLMLRWFENEARHAALAVVSPRKGEGRSYITANLAVLFSQLGKRTLVIDADLRHPRQHRIFGIPGRIGLSALLAGRGGPEAVVDIRGVPGLSVLPAGVCPPNPQELLAREGLARLLASLQSSFEVILVDTPAAEGCADAATVAARAGAALIVACRDTSQVSSMAALSDGLREFGVTVVGAVLNGAGRT</sequence>
<dbReference type="PANTHER" id="PTHR32309">
    <property type="entry name" value="TYROSINE-PROTEIN KINASE"/>
    <property type="match status" value="1"/>
</dbReference>
<keyword evidence="2" id="KW-0067">ATP-binding</keyword>
<dbReference type="InterPro" id="IPR037257">
    <property type="entry name" value="T2SS_E_N_sf"/>
</dbReference>
<dbReference type="Gene3D" id="3.40.50.300">
    <property type="entry name" value="P-loop containing nucleotide triphosphate hydrolases"/>
    <property type="match status" value="1"/>
</dbReference>
<dbReference type="CDD" id="cd05387">
    <property type="entry name" value="BY-kinase"/>
    <property type="match status" value="1"/>
</dbReference>
<keyword evidence="4" id="KW-0808">Transferase</keyword>
<reference evidence="4" key="1">
    <citation type="submission" date="2021-01" db="EMBL/GenBank/DDBJ databases">
        <title>Ramlibacter sp. strain AW1 16S ribosomal RNA gene Genome sequencing and assembly.</title>
        <authorList>
            <person name="Kang M."/>
        </authorList>
    </citation>
    <scope>NUCLEOTIDE SEQUENCE</scope>
    <source>
        <strain evidence="4">AW1</strain>
    </source>
</reference>
<dbReference type="GO" id="GO:0005886">
    <property type="term" value="C:plasma membrane"/>
    <property type="evidence" value="ECO:0007669"/>
    <property type="project" value="TreeGrafter"/>
</dbReference>
<dbReference type="SUPFAM" id="SSF52540">
    <property type="entry name" value="P-loop containing nucleoside triphosphate hydrolases"/>
    <property type="match status" value="1"/>
</dbReference>
<name>A0A936ZEQ5_9BURK</name>
<evidence type="ECO:0000313" key="4">
    <source>
        <dbReference type="EMBL" id="MBL0420189.1"/>
    </source>
</evidence>
<dbReference type="InterPro" id="IPR017479">
    <property type="entry name" value="Tyr_kinase_chain_length_EpsG"/>
</dbReference>
<dbReference type="InterPro" id="IPR005702">
    <property type="entry name" value="Wzc-like_C"/>
</dbReference>
<dbReference type="InterPro" id="IPR002586">
    <property type="entry name" value="CobQ/CobB/MinD/ParA_Nub-bd_dom"/>
</dbReference>
<dbReference type="SUPFAM" id="SSF160246">
    <property type="entry name" value="EspE N-terminal domain-like"/>
    <property type="match status" value="1"/>
</dbReference>
<gene>
    <name evidence="4" type="primary">epsG</name>
    <name evidence="4" type="ORF">JI739_07495</name>
</gene>
<dbReference type="AlphaFoldDB" id="A0A936ZEQ5"/>
<evidence type="ECO:0000256" key="1">
    <source>
        <dbReference type="ARBA" id="ARBA00022741"/>
    </source>
</evidence>
<dbReference type="NCBIfam" id="TIGR01007">
    <property type="entry name" value="eps_fam"/>
    <property type="match status" value="1"/>
</dbReference>
<dbReference type="Pfam" id="PF01656">
    <property type="entry name" value="CbiA"/>
    <property type="match status" value="1"/>
</dbReference>
<dbReference type="InterPro" id="IPR027417">
    <property type="entry name" value="P-loop_NTPase"/>
</dbReference>
<keyword evidence="5" id="KW-1185">Reference proteome</keyword>
<dbReference type="NCBIfam" id="TIGR03029">
    <property type="entry name" value="EpsG"/>
    <property type="match status" value="1"/>
</dbReference>